<dbReference type="InterPro" id="IPR003593">
    <property type="entry name" value="AAA+_ATPase"/>
</dbReference>
<dbReference type="InterPro" id="IPR045735">
    <property type="entry name" value="Spore_III_AA_AAA+_ATPase"/>
</dbReference>
<name>A0ABS2G5M8_9FIRM</name>
<dbReference type="RefSeq" id="WP_205132341.1">
    <property type="nucleotide sequence ID" value="NZ_JACSNT010000001.1"/>
</dbReference>
<proteinExistence type="predicted"/>
<reference evidence="4 5" key="1">
    <citation type="journal article" date="2021" name="Sci. Rep.">
        <title>The distribution of antibiotic resistance genes in chicken gut microbiota commensals.</title>
        <authorList>
            <person name="Juricova H."/>
            <person name="Matiasovicova J."/>
            <person name="Kubasova T."/>
            <person name="Cejkova D."/>
            <person name="Rychlik I."/>
        </authorList>
    </citation>
    <scope>NUCLEOTIDE SEQUENCE [LARGE SCALE GENOMIC DNA]</scope>
    <source>
        <strain evidence="4 5">An431b</strain>
    </source>
</reference>
<keyword evidence="1" id="KW-0547">Nucleotide-binding</keyword>
<keyword evidence="2" id="KW-0067">ATP-binding</keyword>
<evidence type="ECO:0000259" key="3">
    <source>
        <dbReference type="SMART" id="SM00382"/>
    </source>
</evidence>
<dbReference type="InterPro" id="IPR027417">
    <property type="entry name" value="P-loop_NTPase"/>
</dbReference>
<organism evidence="4 5">
    <name type="scientific">Anaerotignum lactatifermentans</name>
    <dbReference type="NCBI Taxonomy" id="160404"/>
    <lineage>
        <taxon>Bacteria</taxon>
        <taxon>Bacillati</taxon>
        <taxon>Bacillota</taxon>
        <taxon>Clostridia</taxon>
        <taxon>Lachnospirales</taxon>
        <taxon>Anaerotignaceae</taxon>
        <taxon>Anaerotignum</taxon>
    </lineage>
</organism>
<evidence type="ECO:0000256" key="1">
    <source>
        <dbReference type="ARBA" id="ARBA00022741"/>
    </source>
</evidence>
<gene>
    <name evidence="4" type="primary">spoIIIAA</name>
    <name evidence="4" type="ORF">H9X83_01050</name>
</gene>
<sequence>MREEIRRCLSDEIGDILDKIKGSDQIQEVRLRNGQPLWVRAGGRGFFPDAAGNAVLPEQGKIISKRDIKVTVSKLSAYSLYAFEEELCRGFLTIEGGHRVGFCGKAVMEGGRIKTLHQISSLNIRVARQVFGCAEKILPFVQEGDRFLSSVLISPPGCGKTTLLREMIRCLSRSGITIGVADERGEIAGMRDGLAQMELGPCTDIMYGCPKAQAMEMLLRSMSPEIIAADELGREEEYEAVEAMVHGGVEILCTMHGSSMEDILRRKLPCHMARQGMLKRYIFLSADRGAGIVERILDERGTVLFQRKEETADVAAGSGNDFDFNDNNAQRRFFCPAGEISSGGFEGAGAGLRTAGKSHGLFV</sequence>
<feature type="domain" description="AAA+ ATPase" evidence="3">
    <location>
        <begin position="146"/>
        <end position="278"/>
    </location>
</feature>
<dbReference type="Pfam" id="PF19568">
    <property type="entry name" value="Spore_III_AA"/>
    <property type="match status" value="1"/>
</dbReference>
<evidence type="ECO:0000313" key="5">
    <source>
        <dbReference type="Proteomes" id="UP000729290"/>
    </source>
</evidence>
<dbReference type="PANTHER" id="PTHR20953:SF3">
    <property type="entry name" value="P-LOOP CONTAINING NUCLEOSIDE TRIPHOSPHATE HYDROLASES SUPERFAMILY PROTEIN"/>
    <property type="match status" value="1"/>
</dbReference>
<evidence type="ECO:0000313" key="4">
    <source>
        <dbReference type="EMBL" id="MBM6876749.1"/>
    </source>
</evidence>
<dbReference type="EMBL" id="JACSNV010000001">
    <property type="protein sequence ID" value="MBM6876749.1"/>
    <property type="molecule type" value="Genomic_DNA"/>
</dbReference>
<dbReference type="SUPFAM" id="SSF52540">
    <property type="entry name" value="P-loop containing nucleoside triphosphate hydrolases"/>
    <property type="match status" value="1"/>
</dbReference>
<keyword evidence="5" id="KW-1185">Reference proteome</keyword>
<accession>A0ABS2G5M8</accession>
<comment type="caution">
    <text evidence="4">The sequence shown here is derived from an EMBL/GenBank/DDBJ whole genome shotgun (WGS) entry which is preliminary data.</text>
</comment>
<dbReference type="Gene3D" id="3.40.50.300">
    <property type="entry name" value="P-loop containing nucleotide triphosphate hydrolases"/>
    <property type="match status" value="1"/>
</dbReference>
<protein>
    <submittedName>
        <fullName evidence="4">Stage III sporulation protein AA</fullName>
    </submittedName>
</protein>
<dbReference type="Proteomes" id="UP000729290">
    <property type="component" value="Unassembled WGS sequence"/>
</dbReference>
<dbReference type="PANTHER" id="PTHR20953">
    <property type="entry name" value="KINASE-RELATED"/>
    <property type="match status" value="1"/>
</dbReference>
<dbReference type="NCBIfam" id="TIGR02858">
    <property type="entry name" value="spore_III_AA"/>
    <property type="match status" value="1"/>
</dbReference>
<dbReference type="SMART" id="SM00382">
    <property type="entry name" value="AAA"/>
    <property type="match status" value="1"/>
</dbReference>
<evidence type="ECO:0000256" key="2">
    <source>
        <dbReference type="ARBA" id="ARBA00022840"/>
    </source>
</evidence>
<dbReference type="InterPro" id="IPR014217">
    <property type="entry name" value="Spore_III_AA"/>
</dbReference>